<evidence type="ECO:0000259" key="3">
    <source>
        <dbReference type="Pfam" id="PF02470"/>
    </source>
</evidence>
<dbReference type="PANTHER" id="PTHR36698:SF2">
    <property type="entry name" value="MCE_MLAD DOMAIN-CONTAINING PROTEIN"/>
    <property type="match status" value="1"/>
</dbReference>
<feature type="coiled-coil region" evidence="1">
    <location>
        <begin position="179"/>
        <end position="239"/>
    </location>
</feature>
<dbReference type="EMBL" id="AZJI01000001">
    <property type="protein sequence ID" value="ETD24678.1"/>
    <property type="molecule type" value="Genomic_DNA"/>
</dbReference>
<organism evidence="4 5">
    <name type="scientific">Helicobacter macacae MIT 99-5501</name>
    <dbReference type="NCBI Taxonomy" id="1357400"/>
    <lineage>
        <taxon>Bacteria</taxon>
        <taxon>Pseudomonadati</taxon>
        <taxon>Campylobacterota</taxon>
        <taxon>Epsilonproteobacteria</taxon>
        <taxon>Campylobacterales</taxon>
        <taxon>Helicobacteraceae</taxon>
        <taxon>Helicobacter</taxon>
    </lineage>
</organism>
<dbReference type="Pfam" id="PF02470">
    <property type="entry name" value="MlaD"/>
    <property type="match status" value="1"/>
</dbReference>
<dbReference type="InterPro" id="IPR003399">
    <property type="entry name" value="Mce/MlaD"/>
</dbReference>
<dbReference type="OrthoDB" id="5372112at2"/>
<dbReference type="STRING" id="1357400.HMPREF2086_00010"/>
<protein>
    <recommendedName>
        <fullName evidence="3">Mce/MlaD domain-containing protein</fullName>
    </recommendedName>
</protein>
<name>V8CB90_9HELI</name>
<dbReference type="PANTHER" id="PTHR36698">
    <property type="entry name" value="BLL5892 PROTEIN"/>
    <property type="match status" value="1"/>
</dbReference>
<evidence type="ECO:0000313" key="4">
    <source>
        <dbReference type="EMBL" id="ETD24678.1"/>
    </source>
</evidence>
<evidence type="ECO:0000313" key="5">
    <source>
        <dbReference type="Proteomes" id="UP000018731"/>
    </source>
</evidence>
<keyword evidence="1" id="KW-0175">Coiled coil</keyword>
<dbReference type="PATRIC" id="fig|1357400.3.peg.14"/>
<comment type="caution">
    <text evidence="4">The sequence shown here is derived from an EMBL/GenBank/DDBJ whole genome shotgun (WGS) entry which is preliminary data.</text>
</comment>
<feature type="domain" description="Mce/MlaD" evidence="3">
    <location>
        <begin position="48"/>
        <end position="117"/>
    </location>
</feature>
<keyword evidence="5" id="KW-1185">Reference proteome</keyword>
<evidence type="ECO:0000256" key="2">
    <source>
        <dbReference type="SAM" id="Phobius"/>
    </source>
</evidence>
<keyword evidence="2" id="KW-0812">Transmembrane</keyword>
<gene>
    <name evidence="4" type="ORF">HMPREF2086_00010</name>
</gene>
<evidence type="ECO:0000256" key="1">
    <source>
        <dbReference type="SAM" id="Coils"/>
    </source>
</evidence>
<dbReference type="Proteomes" id="UP000018731">
    <property type="component" value="Unassembled WGS sequence"/>
</dbReference>
<dbReference type="HOGENOM" id="CLU_013850_0_0_7"/>
<dbReference type="AlphaFoldDB" id="V8CB90"/>
<dbReference type="eggNOG" id="COG1463">
    <property type="taxonomic scope" value="Bacteria"/>
</dbReference>
<accession>V8CB90</accession>
<keyword evidence="2" id="KW-0472">Membrane</keyword>
<feature type="transmembrane region" description="Helical" evidence="2">
    <location>
        <begin position="7"/>
        <end position="29"/>
    </location>
</feature>
<dbReference type="RefSeq" id="WP_023926680.1">
    <property type="nucleotide sequence ID" value="NZ_KI669454.1"/>
</dbReference>
<proteinExistence type="predicted"/>
<keyword evidence="2" id="KW-1133">Transmembrane helix</keyword>
<reference evidence="4 5" key="1">
    <citation type="journal article" date="2014" name="Genome Announc.">
        <title>Draft genome sequences of six enterohepatic helicobacter species isolated from humans and one from rhesus macaques.</title>
        <authorList>
            <person name="Shen Z."/>
            <person name="Sheh A."/>
            <person name="Young S.K."/>
            <person name="Abouelliel A."/>
            <person name="Ward D.V."/>
            <person name="Earl A.M."/>
            <person name="Fox J.G."/>
        </authorList>
    </citation>
    <scope>NUCLEOTIDE SEQUENCE [LARGE SCALE GENOMIC DNA]</scope>
    <source>
        <strain evidence="4 5">MIT 99-5501</strain>
    </source>
</reference>
<sequence length="258" mass="28654">MERRINYLLIGGIFFAVIVALIAFIMWFGRLGMSSDERFGKYFIQTTYDISGISAKTPIKYKGISIGIVESIAFDSSKVGVVRLNLLIEKSIPIAKGSSLVIDSQGLAGLNYLALKQNPAGEIITPNDEPRLELEQGFFGKLSDKADETLKEVASMLKSVDSLLNEENIYNINRTLFSLNKASAQIAELSKNLNERVQNGQYDIKDILSPTLRQSQKTLQNLDSTIQKASNLIDKFNANPYSTLFGEQKKNTNGRTTK</sequence>